<evidence type="ECO:0000313" key="6">
    <source>
        <dbReference type="EnsemblMetazoa" id="CLYHEMP001099.1"/>
    </source>
</evidence>
<dbReference type="SUPFAM" id="SSF54928">
    <property type="entry name" value="RNA-binding domain, RBD"/>
    <property type="match status" value="1"/>
</dbReference>
<dbReference type="InterPro" id="IPR012677">
    <property type="entry name" value="Nucleotide-bd_a/b_plait_sf"/>
</dbReference>
<keyword evidence="2" id="KW-0810">Translation regulation</keyword>
<dbReference type="CDD" id="cd22403">
    <property type="entry name" value="KH-I_IGF2BP_rpt4"/>
    <property type="match status" value="1"/>
</dbReference>
<dbReference type="Proteomes" id="UP000594262">
    <property type="component" value="Unplaced"/>
</dbReference>
<dbReference type="CDD" id="cd22402">
    <property type="entry name" value="KH-I_IGF2BP_rpt3"/>
    <property type="match status" value="1"/>
</dbReference>
<sequence>MSQLSIEIQKDGETTEGPILETLIHLMSQCNLKYDEIKSEEDSSSSVIVTFKSQEEAIQAMDNLNGIDVMGSNVVVTVPEEVNGDAEASHEEESRPQHRETYDRRGGGRYNRRYTSPRYQNHMHDQSPGNYGYQQQQPHQPQQMDQYPCRLLIPSHMVKVILGKNGTTITSIQKKTNTKIDIHRDKGSGRGRQTDDTLTSIKGDPEAFSNAIKELLTVINAELESEENEDPMPLQLKLLAHDLLCGRIIGKGGNNLKSVRQESGIKKLIISNSIYDEGGQFGPNGMMVSLGERVITVEGTVDAISAAERIISQRLRDYMEKDLKNSTNNQQVSNGYCGGGQTNNYYGSGGNASGSYPQMQMMYPASRNPYQQYPMGYAGYYPYPYTNTYPGVLGQGYPPFSGVMTSPPQALYGEEETCAILIPTKEVGAVIGRNGGYINKVKQYSNAQVRVVKGEEGGESRVEIRGTPDAQWRASLCVFGKIKETMKVPYSDAQLRTEFMVPGSCVGRIIGKKGQVVQDIQDKAQTDIEVPKDKQGGDDVPVYITGTFNGTQIALNRIRDIMQRARVKPMAGEEEQE</sequence>
<keyword evidence="3" id="KW-0694">RNA-binding</keyword>
<reference evidence="6" key="1">
    <citation type="submission" date="2021-01" db="UniProtKB">
        <authorList>
            <consortium name="EnsemblMetazoa"/>
        </authorList>
    </citation>
    <scope>IDENTIFICATION</scope>
</reference>
<protein>
    <recommendedName>
        <fullName evidence="5">K Homology domain-containing protein</fullName>
    </recommendedName>
</protein>
<accession>A0A7M5UL66</accession>
<feature type="compositionally biased region" description="Basic and acidic residues" evidence="4">
    <location>
        <begin position="182"/>
        <end position="195"/>
    </location>
</feature>
<feature type="region of interest" description="Disordered" evidence="4">
    <location>
        <begin position="84"/>
        <end position="141"/>
    </location>
</feature>
<dbReference type="SUPFAM" id="SSF54791">
    <property type="entry name" value="Eukaryotic type KH-domain (KH-domain type I)"/>
    <property type="match status" value="4"/>
</dbReference>
<dbReference type="GO" id="GO:0003723">
    <property type="term" value="F:RNA binding"/>
    <property type="evidence" value="ECO:0007669"/>
    <property type="project" value="UniProtKB-UniRule"/>
</dbReference>
<feature type="domain" description="K Homology" evidence="5">
    <location>
        <begin position="232"/>
        <end position="316"/>
    </location>
</feature>
<evidence type="ECO:0000256" key="3">
    <source>
        <dbReference type="PROSITE-ProRule" id="PRU00117"/>
    </source>
</evidence>
<dbReference type="EnsemblMetazoa" id="CLYHEMT001099.2">
    <property type="protein sequence ID" value="CLYHEMP001099.2"/>
    <property type="gene ID" value="CLYHEMG001099"/>
</dbReference>
<dbReference type="EnsemblMetazoa" id="CLYHEMT001099.1">
    <property type="protein sequence ID" value="CLYHEMP001099.1"/>
    <property type="gene ID" value="CLYHEMG001099"/>
</dbReference>
<dbReference type="InterPro" id="IPR004087">
    <property type="entry name" value="KH_dom"/>
</dbReference>
<feature type="domain" description="K Homology" evidence="5">
    <location>
        <begin position="145"/>
        <end position="220"/>
    </location>
</feature>
<dbReference type="OrthoDB" id="5955963at2759"/>
<feature type="domain" description="K Homology" evidence="5">
    <location>
        <begin position="414"/>
        <end position="483"/>
    </location>
</feature>
<dbReference type="SMART" id="SM00322">
    <property type="entry name" value="KH"/>
    <property type="match status" value="4"/>
</dbReference>
<dbReference type="Gene3D" id="3.30.70.330">
    <property type="match status" value="1"/>
</dbReference>
<evidence type="ECO:0000313" key="7">
    <source>
        <dbReference type="Proteomes" id="UP000594262"/>
    </source>
</evidence>
<organism evidence="6 7">
    <name type="scientific">Clytia hemisphaerica</name>
    <dbReference type="NCBI Taxonomy" id="252671"/>
    <lineage>
        <taxon>Eukaryota</taxon>
        <taxon>Metazoa</taxon>
        <taxon>Cnidaria</taxon>
        <taxon>Hydrozoa</taxon>
        <taxon>Hydroidolina</taxon>
        <taxon>Leptothecata</taxon>
        <taxon>Obeliida</taxon>
        <taxon>Clytiidae</taxon>
        <taxon>Clytia</taxon>
    </lineage>
</organism>
<evidence type="ECO:0000259" key="5">
    <source>
        <dbReference type="SMART" id="SM00322"/>
    </source>
</evidence>
<evidence type="ECO:0000256" key="2">
    <source>
        <dbReference type="ARBA" id="ARBA00022845"/>
    </source>
</evidence>
<keyword evidence="7" id="KW-1185">Reference proteome</keyword>
<dbReference type="InterPro" id="IPR035979">
    <property type="entry name" value="RBD_domain_sf"/>
</dbReference>
<dbReference type="Gene3D" id="3.30.1370.10">
    <property type="entry name" value="K Homology domain, type 1"/>
    <property type="match status" value="2"/>
</dbReference>
<evidence type="ECO:0000256" key="1">
    <source>
        <dbReference type="ARBA" id="ARBA00022737"/>
    </source>
</evidence>
<proteinExistence type="predicted"/>
<dbReference type="Gene3D" id="3.30.310.210">
    <property type="match status" value="1"/>
</dbReference>
<evidence type="ECO:0000256" key="4">
    <source>
        <dbReference type="SAM" id="MobiDB-lite"/>
    </source>
</evidence>
<dbReference type="InterPro" id="IPR004088">
    <property type="entry name" value="KH_dom_type_1"/>
</dbReference>
<dbReference type="PROSITE" id="PS50084">
    <property type="entry name" value="KH_TYPE_1"/>
    <property type="match status" value="4"/>
</dbReference>
<name>A0A7M5UL66_9CNID</name>
<keyword evidence="1" id="KW-0677">Repeat</keyword>
<dbReference type="GeneID" id="136799534"/>
<dbReference type="Pfam" id="PF00013">
    <property type="entry name" value="KH_1"/>
    <property type="match status" value="4"/>
</dbReference>
<feature type="region of interest" description="Disordered" evidence="4">
    <location>
        <begin position="182"/>
        <end position="202"/>
    </location>
</feature>
<dbReference type="GO" id="GO:0006417">
    <property type="term" value="P:regulation of translation"/>
    <property type="evidence" value="ECO:0007669"/>
    <property type="project" value="UniProtKB-KW"/>
</dbReference>
<feature type="compositionally biased region" description="Basic and acidic residues" evidence="4">
    <location>
        <begin position="87"/>
        <end position="106"/>
    </location>
</feature>
<dbReference type="AlphaFoldDB" id="A0A7M5UL66"/>
<feature type="compositionally biased region" description="Low complexity" evidence="4">
    <location>
        <begin position="131"/>
        <end position="141"/>
    </location>
</feature>
<dbReference type="PANTHER" id="PTHR10288">
    <property type="entry name" value="KH DOMAIN CONTAINING RNA BINDING PROTEIN"/>
    <property type="match status" value="1"/>
</dbReference>
<feature type="domain" description="K Homology" evidence="5">
    <location>
        <begin position="493"/>
        <end position="563"/>
    </location>
</feature>
<dbReference type="RefSeq" id="XP_066912353.1">
    <property type="nucleotide sequence ID" value="XM_067056252.1"/>
</dbReference>
<dbReference type="InterPro" id="IPR036612">
    <property type="entry name" value="KH_dom_type_1_sf"/>
</dbReference>